<evidence type="ECO:0000313" key="4">
    <source>
        <dbReference type="Proteomes" id="UP000224006"/>
    </source>
</evidence>
<feature type="region of interest" description="Disordered" evidence="1">
    <location>
        <begin position="367"/>
        <end position="387"/>
    </location>
</feature>
<reference evidence="3 4" key="1">
    <citation type="submission" date="2017-09" db="EMBL/GenBank/DDBJ databases">
        <title>Genome sequencing of Besnoitia besnoiti strain Bb-Ger1.</title>
        <authorList>
            <person name="Schares G."/>
            <person name="Venepally P."/>
            <person name="Lorenzi H.A."/>
        </authorList>
    </citation>
    <scope>NUCLEOTIDE SEQUENCE [LARGE SCALE GENOMIC DNA]</scope>
    <source>
        <strain evidence="3 4">Bb-Ger1</strain>
    </source>
</reference>
<evidence type="ECO:0008006" key="5">
    <source>
        <dbReference type="Google" id="ProtNLM"/>
    </source>
</evidence>
<comment type="caution">
    <text evidence="3">The sequence shown here is derived from an EMBL/GenBank/DDBJ whole genome shotgun (WGS) entry which is preliminary data.</text>
</comment>
<dbReference type="Proteomes" id="UP000224006">
    <property type="component" value="Chromosome I"/>
</dbReference>
<dbReference type="VEuPathDB" id="ToxoDB:BESB_002490"/>
<feature type="compositionally biased region" description="Low complexity" evidence="1">
    <location>
        <begin position="378"/>
        <end position="387"/>
    </location>
</feature>
<keyword evidence="2" id="KW-1133">Transmembrane helix</keyword>
<dbReference type="RefSeq" id="XP_029221917.1">
    <property type="nucleotide sequence ID" value="XM_029359004.1"/>
</dbReference>
<accession>A0A2A9MH97</accession>
<dbReference type="GeneID" id="40305312"/>
<dbReference type="KEGG" id="bbes:BESB_002490"/>
<keyword evidence="4" id="KW-1185">Reference proteome</keyword>
<proteinExistence type="predicted"/>
<dbReference type="EMBL" id="NWUJ01000001">
    <property type="protein sequence ID" value="PFH37908.1"/>
    <property type="molecule type" value="Genomic_DNA"/>
</dbReference>
<feature type="region of interest" description="Disordered" evidence="1">
    <location>
        <begin position="971"/>
        <end position="996"/>
    </location>
</feature>
<evidence type="ECO:0000313" key="3">
    <source>
        <dbReference type="EMBL" id="PFH37908.1"/>
    </source>
</evidence>
<dbReference type="OrthoDB" id="331854at2759"/>
<keyword evidence="2" id="KW-0472">Membrane</keyword>
<feature type="transmembrane region" description="Helical" evidence="2">
    <location>
        <begin position="715"/>
        <end position="737"/>
    </location>
</feature>
<dbReference type="AlphaFoldDB" id="A0A2A9MH97"/>
<organism evidence="3 4">
    <name type="scientific">Besnoitia besnoiti</name>
    <name type="common">Apicomplexan protozoan</name>
    <dbReference type="NCBI Taxonomy" id="94643"/>
    <lineage>
        <taxon>Eukaryota</taxon>
        <taxon>Sar</taxon>
        <taxon>Alveolata</taxon>
        <taxon>Apicomplexa</taxon>
        <taxon>Conoidasida</taxon>
        <taxon>Coccidia</taxon>
        <taxon>Eucoccidiorida</taxon>
        <taxon>Eimeriorina</taxon>
        <taxon>Sarcocystidae</taxon>
        <taxon>Besnoitia</taxon>
    </lineage>
</organism>
<name>A0A2A9MH97_BESBE</name>
<evidence type="ECO:0000256" key="2">
    <source>
        <dbReference type="SAM" id="Phobius"/>
    </source>
</evidence>
<keyword evidence="2" id="KW-0812">Transmembrane</keyword>
<sequence>MALGPLGRLLLPWRPVLLRRRPRLFFFVCGAGCAYSAVNGSNPLSVIPLCCCYSYDLVALACPPLQLRRALFYLSLSRGVRAFGLDSPLLDRYLLFRLCSHVQQIASQEPRGGAAALLPSRDTSSVAAAPRHTRLSGELKRMHQLRCTYTPLPAVVDCLHHLVLSLERFYPGAYSLNLQEVYATLLPTLVLLGRQQAVQDDLKVPLFVQLSESIQVSYSPPPFFAVAPSAAAPPTTFSQLWGLTVGTPRRDDSRAFSTASSRLPGVPGGVSAALQAAGTLPWGLSFSSSLHFQHQHNRLLLQLLHLGLLSSQRALQFAEAAVYERCRPAVELPTLLSPRVLLDASTTQPSDFHSRCVAAAAFSPPRALQGGATSPEDASAPSASYPGPSGSFAPGDWDASVLSRILAGGQSLGETVLQQWRQLMLSFSNDLAASCAARARRATAGGAALTLPPSSTARVATAAAAEPKTLVGICAALATFLAVPFLPAGSSLDWLGIDDGGCGGVSGALQAGAPKGADADEGSLRRLFTGAWFFPSANFSSELPGVTTVVQPLRDQLLLLQQRQQRQLIVLQKPAAVAAAAAEFWEQLQSRGAGKRIHALVWVDRRGETAARRTSPALEQLEGSERLLVAAVRRGLDDLNWPTSASCLTLQQRRLLLPSQAQRLEQLRYLVGSRANAAMRTPHRLHAYDKSYDDFSTRCWLWQQFNSLKEEAGGMFLGCCAVAAAAALGGVLAFFFLRQSCGGGDGGGGASLPESPGGPSRRSWSPWGGLSRLLWGRAEARSPPNGAAAPLSRESGCEEACGGQLVPLGDPVSGLPVQADRAGLLAGGAGGGGECDDFVTAYAQHLWGLQRDSQDASSASPHVFTSSLGLSANSSGHSLGCFAMNNDGTTVASDTSTPPSQAFASRLACFAAHDTAVSSFGGPLGGEVSAGFGGAEGAAPSAGLPPAGLCAGRDELTSLYLALAGVGRGHPSEGGGHGRGFEYPPGPGGFPGSYSG</sequence>
<gene>
    <name evidence="3" type="ORF">BESB_002490</name>
</gene>
<protein>
    <recommendedName>
        <fullName evidence="5">Transmembrane protein</fullName>
    </recommendedName>
</protein>
<evidence type="ECO:0000256" key="1">
    <source>
        <dbReference type="SAM" id="MobiDB-lite"/>
    </source>
</evidence>